<dbReference type="GO" id="GO:0005366">
    <property type="term" value="F:myo-inositol:proton symporter activity"/>
    <property type="evidence" value="ECO:0007669"/>
    <property type="project" value="TreeGrafter"/>
</dbReference>
<dbReference type="PANTHER" id="PTHR48020">
    <property type="entry name" value="PROTON MYO-INOSITOL COTRANSPORTER"/>
    <property type="match status" value="1"/>
</dbReference>
<gene>
    <name evidence="9" type="ORF">CGI_10006297</name>
</gene>
<comment type="subcellular location">
    <subcellularLocation>
        <location evidence="1">Membrane</location>
        <topology evidence="1">Multi-pass membrane protein</topology>
    </subcellularLocation>
</comment>
<dbReference type="Pfam" id="PF00083">
    <property type="entry name" value="Sugar_tr"/>
    <property type="match status" value="1"/>
</dbReference>
<dbReference type="Gene3D" id="1.20.1250.20">
    <property type="entry name" value="MFS general substrate transporter like domains"/>
    <property type="match status" value="1"/>
</dbReference>
<protein>
    <submittedName>
        <fullName evidence="9">Proton myo-inositol cotransporter</fullName>
    </submittedName>
</protein>
<accession>K1Q4J8</accession>
<dbReference type="SUPFAM" id="SSF143990">
    <property type="entry name" value="YbiA-like"/>
    <property type="match status" value="1"/>
</dbReference>
<dbReference type="PANTHER" id="PTHR48020:SF12">
    <property type="entry name" value="PROTON MYO-INOSITOL COTRANSPORTER"/>
    <property type="match status" value="1"/>
</dbReference>
<feature type="compositionally biased region" description="Polar residues" evidence="6">
    <location>
        <begin position="321"/>
        <end position="330"/>
    </location>
</feature>
<dbReference type="InterPro" id="IPR037238">
    <property type="entry name" value="YbiA-like_sf"/>
</dbReference>
<dbReference type="CDD" id="cd15457">
    <property type="entry name" value="NADAR"/>
    <property type="match status" value="1"/>
</dbReference>
<dbReference type="NCBIfam" id="TIGR02464">
    <property type="entry name" value="ribofla_fusion"/>
    <property type="match status" value="1"/>
</dbReference>
<reference evidence="9" key="1">
    <citation type="journal article" date="2012" name="Nature">
        <title>The oyster genome reveals stress adaptation and complexity of shell formation.</title>
        <authorList>
            <person name="Zhang G."/>
            <person name="Fang X."/>
            <person name="Guo X."/>
            <person name="Li L."/>
            <person name="Luo R."/>
            <person name="Xu F."/>
            <person name="Yang P."/>
            <person name="Zhang L."/>
            <person name="Wang X."/>
            <person name="Qi H."/>
            <person name="Xiong Z."/>
            <person name="Que H."/>
            <person name="Xie Y."/>
            <person name="Holland P.W."/>
            <person name="Paps J."/>
            <person name="Zhu Y."/>
            <person name="Wu F."/>
            <person name="Chen Y."/>
            <person name="Wang J."/>
            <person name="Peng C."/>
            <person name="Meng J."/>
            <person name="Yang L."/>
            <person name="Liu J."/>
            <person name="Wen B."/>
            <person name="Zhang N."/>
            <person name="Huang Z."/>
            <person name="Zhu Q."/>
            <person name="Feng Y."/>
            <person name="Mount A."/>
            <person name="Hedgecock D."/>
            <person name="Xu Z."/>
            <person name="Liu Y."/>
            <person name="Domazet-Loso T."/>
            <person name="Du Y."/>
            <person name="Sun X."/>
            <person name="Zhang S."/>
            <person name="Liu B."/>
            <person name="Cheng P."/>
            <person name="Jiang X."/>
            <person name="Li J."/>
            <person name="Fan D."/>
            <person name="Wang W."/>
            <person name="Fu W."/>
            <person name="Wang T."/>
            <person name="Wang B."/>
            <person name="Zhang J."/>
            <person name="Peng Z."/>
            <person name="Li Y."/>
            <person name="Li N."/>
            <person name="Wang J."/>
            <person name="Chen M."/>
            <person name="He Y."/>
            <person name="Tan F."/>
            <person name="Song X."/>
            <person name="Zheng Q."/>
            <person name="Huang R."/>
            <person name="Yang H."/>
            <person name="Du X."/>
            <person name="Chen L."/>
            <person name="Yang M."/>
            <person name="Gaffney P.M."/>
            <person name="Wang S."/>
            <person name="Luo L."/>
            <person name="She Z."/>
            <person name="Ming Y."/>
            <person name="Huang W."/>
            <person name="Zhang S."/>
            <person name="Huang B."/>
            <person name="Zhang Y."/>
            <person name="Qu T."/>
            <person name="Ni P."/>
            <person name="Miao G."/>
            <person name="Wang J."/>
            <person name="Wang Q."/>
            <person name="Steinberg C.E."/>
            <person name="Wang H."/>
            <person name="Li N."/>
            <person name="Qian L."/>
            <person name="Zhang G."/>
            <person name="Li Y."/>
            <person name="Yang H."/>
            <person name="Liu X."/>
            <person name="Wang J."/>
            <person name="Yin Y."/>
            <person name="Wang J."/>
        </authorList>
    </citation>
    <scope>NUCLEOTIDE SEQUENCE [LARGE SCALE GENOMIC DNA]</scope>
    <source>
        <strain evidence="9">05x7-T-G4-1.051#20</strain>
    </source>
</reference>
<dbReference type="InterPro" id="IPR005828">
    <property type="entry name" value="MFS_sugar_transport-like"/>
</dbReference>
<feature type="domain" description="NADAR" evidence="8">
    <location>
        <begin position="141"/>
        <end position="283"/>
    </location>
</feature>
<sequence length="339" mass="37960">MESTAGWCLHVYKDHPERYAMPEGNTTHYNESLCNATNYDTEKYNWANDFCPTDYSWMAVLGLALFVIAFAPGLGPNPWTINSEIYPLWARGTGTSLATCVNWIGNLIVSFTFLLLLKTITTYECPHYEVQKHIAPFSGSQDVLSNFYPCELDIYGVKHKSAEHAFQYTKAIRCGDLDAASKITAAEDALSATRLGKKIKTNEQWNATKEAVMEEIIENKSVQVKLFQEKIRSAKQSTTIVETTYNDEWGSGLDRTGTINTKQDKWPGKNTLGTIIKKVAKKVRKRKLSDNAPKAQKQNREQAKQRNIVDMLKTLRAASDSDASGCNPDSESSESEGET</sequence>
<name>K1Q4J8_MAGGI</name>
<dbReference type="GO" id="GO:0016324">
    <property type="term" value="C:apical plasma membrane"/>
    <property type="evidence" value="ECO:0007669"/>
    <property type="project" value="TreeGrafter"/>
</dbReference>
<evidence type="ECO:0000313" key="9">
    <source>
        <dbReference type="EMBL" id="EKC31477.1"/>
    </source>
</evidence>
<feature type="transmembrane region" description="Helical" evidence="7">
    <location>
        <begin position="55"/>
        <end position="75"/>
    </location>
</feature>
<evidence type="ECO:0000256" key="4">
    <source>
        <dbReference type="ARBA" id="ARBA00022989"/>
    </source>
</evidence>
<dbReference type="SUPFAM" id="SSF103473">
    <property type="entry name" value="MFS general substrate transporter"/>
    <property type="match status" value="1"/>
</dbReference>
<dbReference type="InterPro" id="IPR012816">
    <property type="entry name" value="NADAR"/>
</dbReference>
<dbReference type="InterPro" id="IPR036259">
    <property type="entry name" value="MFS_trans_sf"/>
</dbReference>
<dbReference type="InParanoid" id="K1Q4J8"/>
<evidence type="ECO:0000256" key="5">
    <source>
        <dbReference type="ARBA" id="ARBA00023136"/>
    </source>
</evidence>
<feature type="transmembrane region" description="Helical" evidence="7">
    <location>
        <begin position="96"/>
        <end position="117"/>
    </location>
</feature>
<dbReference type="AlphaFoldDB" id="K1Q4J8"/>
<evidence type="ECO:0000259" key="8">
    <source>
        <dbReference type="Pfam" id="PF08719"/>
    </source>
</evidence>
<evidence type="ECO:0000256" key="7">
    <source>
        <dbReference type="SAM" id="Phobius"/>
    </source>
</evidence>
<dbReference type="Gene3D" id="1.10.357.40">
    <property type="entry name" value="YbiA-like"/>
    <property type="match status" value="1"/>
</dbReference>
<keyword evidence="5 7" id="KW-0472">Membrane</keyword>
<evidence type="ECO:0000256" key="6">
    <source>
        <dbReference type="SAM" id="MobiDB-lite"/>
    </source>
</evidence>
<evidence type="ECO:0000256" key="3">
    <source>
        <dbReference type="ARBA" id="ARBA00022692"/>
    </source>
</evidence>
<dbReference type="EMBL" id="JH818663">
    <property type="protein sequence ID" value="EKC31477.1"/>
    <property type="molecule type" value="Genomic_DNA"/>
</dbReference>
<proteinExistence type="predicted"/>
<keyword evidence="2" id="KW-0813">Transport</keyword>
<organism evidence="9">
    <name type="scientific">Magallana gigas</name>
    <name type="common">Pacific oyster</name>
    <name type="synonym">Crassostrea gigas</name>
    <dbReference type="NCBI Taxonomy" id="29159"/>
    <lineage>
        <taxon>Eukaryota</taxon>
        <taxon>Metazoa</taxon>
        <taxon>Spiralia</taxon>
        <taxon>Lophotrochozoa</taxon>
        <taxon>Mollusca</taxon>
        <taxon>Bivalvia</taxon>
        <taxon>Autobranchia</taxon>
        <taxon>Pteriomorphia</taxon>
        <taxon>Ostreida</taxon>
        <taxon>Ostreoidea</taxon>
        <taxon>Ostreidae</taxon>
        <taxon>Magallana</taxon>
    </lineage>
</organism>
<feature type="region of interest" description="Disordered" evidence="6">
    <location>
        <begin position="284"/>
        <end position="339"/>
    </location>
</feature>
<evidence type="ECO:0000256" key="1">
    <source>
        <dbReference type="ARBA" id="ARBA00004141"/>
    </source>
</evidence>
<dbReference type="HOGENOM" id="CLU_819527_0_0_1"/>
<keyword evidence="4 7" id="KW-1133">Transmembrane helix</keyword>
<dbReference type="InterPro" id="IPR003663">
    <property type="entry name" value="Sugar/inositol_transpt"/>
</dbReference>
<dbReference type="InterPro" id="IPR050814">
    <property type="entry name" value="Myo-inositol_Transporter"/>
</dbReference>
<dbReference type="PRINTS" id="PR00171">
    <property type="entry name" value="SUGRTRNSPORT"/>
</dbReference>
<evidence type="ECO:0000256" key="2">
    <source>
        <dbReference type="ARBA" id="ARBA00022448"/>
    </source>
</evidence>
<dbReference type="Pfam" id="PF08719">
    <property type="entry name" value="NADAR"/>
    <property type="match status" value="1"/>
</dbReference>
<keyword evidence="3 7" id="KW-0812">Transmembrane</keyword>